<evidence type="ECO:0000256" key="4">
    <source>
        <dbReference type="ARBA" id="ARBA00007920"/>
    </source>
</evidence>
<dbReference type="EMBL" id="MU004202">
    <property type="protein sequence ID" value="KAF2488673.1"/>
    <property type="molecule type" value="Genomic_DNA"/>
</dbReference>
<accession>A0A6A6QAM8</accession>
<dbReference type="PANTHER" id="PTHR48182">
    <property type="entry name" value="PROTEIN SERAC1"/>
    <property type="match status" value="1"/>
</dbReference>
<evidence type="ECO:0000256" key="7">
    <source>
        <dbReference type="ARBA" id="ARBA00023136"/>
    </source>
</evidence>
<gene>
    <name evidence="10" type="ORF">BU16DRAFT_520428</name>
</gene>
<keyword evidence="7" id="KW-0472">Membrane</keyword>
<comment type="subcellular location">
    <subcellularLocation>
        <location evidence="2">Endoplasmic reticulum</location>
    </subcellularLocation>
    <subcellularLocation>
        <location evidence="3">Membrane</location>
    </subcellularLocation>
    <subcellularLocation>
        <location evidence="1">Mitochondrion</location>
    </subcellularLocation>
</comment>
<comment type="similarity">
    <text evidence="4">Belongs to the putative lipase ROG1 family.</text>
</comment>
<feature type="region of interest" description="Disordered" evidence="8">
    <location>
        <begin position="321"/>
        <end position="389"/>
    </location>
</feature>
<evidence type="ECO:0000256" key="1">
    <source>
        <dbReference type="ARBA" id="ARBA00004173"/>
    </source>
</evidence>
<proteinExistence type="inferred from homology"/>
<feature type="domain" description="DUF676" evidence="9">
    <location>
        <begin position="64"/>
        <end position="195"/>
    </location>
</feature>
<dbReference type="GO" id="GO:0005739">
    <property type="term" value="C:mitochondrion"/>
    <property type="evidence" value="ECO:0007669"/>
    <property type="project" value="UniProtKB-SubCell"/>
</dbReference>
<evidence type="ECO:0000313" key="10">
    <source>
        <dbReference type="EMBL" id="KAF2488673.1"/>
    </source>
</evidence>
<evidence type="ECO:0000256" key="6">
    <source>
        <dbReference type="ARBA" id="ARBA00023128"/>
    </source>
</evidence>
<feature type="compositionally biased region" description="Basic and acidic residues" evidence="8">
    <location>
        <begin position="349"/>
        <end position="365"/>
    </location>
</feature>
<reference evidence="10" key="1">
    <citation type="journal article" date="2020" name="Stud. Mycol.">
        <title>101 Dothideomycetes genomes: a test case for predicting lifestyles and emergence of pathogens.</title>
        <authorList>
            <person name="Haridas S."/>
            <person name="Albert R."/>
            <person name="Binder M."/>
            <person name="Bloem J."/>
            <person name="Labutti K."/>
            <person name="Salamov A."/>
            <person name="Andreopoulos B."/>
            <person name="Baker S."/>
            <person name="Barry K."/>
            <person name="Bills G."/>
            <person name="Bluhm B."/>
            <person name="Cannon C."/>
            <person name="Castanera R."/>
            <person name="Culley D."/>
            <person name="Daum C."/>
            <person name="Ezra D."/>
            <person name="Gonzalez J."/>
            <person name="Henrissat B."/>
            <person name="Kuo A."/>
            <person name="Liang C."/>
            <person name="Lipzen A."/>
            <person name="Lutzoni F."/>
            <person name="Magnuson J."/>
            <person name="Mondo S."/>
            <person name="Nolan M."/>
            <person name="Ohm R."/>
            <person name="Pangilinan J."/>
            <person name="Park H.-J."/>
            <person name="Ramirez L."/>
            <person name="Alfaro M."/>
            <person name="Sun H."/>
            <person name="Tritt A."/>
            <person name="Yoshinaga Y."/>
            <person name="Zwiers L.-H."/>
            <person name="Turgeon B."/>
            <person name="Goodwin S."/>
            <person name="Spatafora J."/>
            <person name="Crous P."/>
            <person name="Grigoriev I."/>
        </authorList>
    </citation>
    <scope>NUCLEOTIDE SEQUENCE</scope>
    <source>
        <strain evidence="10">CBS 269.34</strain>
    </source>
</reference>
<evidence type="ECO:0000313" key="11">
    <source>
        <dbReference type="Proteomes" id="UP000799750"/>
    </source>
</evidence>
<dbReference type="GO" id="GO:0005783">
    <property type="term" value="C:endoplasmic reticulum"/>
    <property type="evidence" value="ECO:0007669"/>
    <property type="project" value="UniProtKB-SubCell"/>
</dbReference>
<evidence type="ECO:0000256" key="8">
    <source>
        <dbReference type="SAM" id="MobiDB-lite"/>
    </source>
</evidence>
<dbReference type="GO" id="GO:0016020">
    <property type="term" value="C:membrane"/>
    <property type="evidence" value="ECO:0007669"/>
    <property type="project" value="UniProtKB-SubCell"/>
</dbReference>
<dbReference type="OrthoDB" id="427518at2759"/>
<dbReference type="PANTHER" id="PTHR48182:SF2">
    <property type="entry name" value="PROTEIN SERAC1"/>
    <property type="match status" value="1"/>
</dbReference>
<evidence type="ECO:0000256" key="3">
    <source>
        <dbReference type="ARBA" id="ARBA00004370"/>
    </source>
</evidence>
<dbReference type="InterPro" id="IPR007751">
    <property type="entry name" value="DUF676_lipase-like"/>
</dbReference>
<dbReference type="Proteomes" id="UP000799750">
    <property type="component" value="Unassembled WGS sequence"/>
</dbReference>
<dbReference type="InterPro" id="IPR029058">
    <property type="entry name" value="AB_hydrolase_fold"/>
</dbReference>
<feature type="region of interest" description="Disordered" evidence="8">
    <location>
        <begin position="1"/>
        <end position="45"/>
    </location>
</feature>
<keyword evidence="11" id="KW-1185">Reference proteome</keyword>
<dbReference type="Pfam" id="PF05057">
    <property type="entry name" value="DUF676"/>
    <property type="match status" value="1"/>
</dbReference>
<dbReference type="InterPro" id="IPR052374">
    <property type="entry name" value="SERAC1"/>
</dbReference>
<organism evidence="10 11">
    <name type="scientific">Lophium mytilinum</name>
    <dbReference type="NCBI Taxonomy" id="390894"/>
    <lineage>
        <taxon>Eukaryota</taxon>
        <taxon>Fungi</taxon>
        <taxon>Dikarya</taxon>
        <taxon>Ascomycota</taxon>
        <taxon>Pezizomycotina</taxon>
        <taxon>Dothideomycetes</taxon>
        <taxon>Pleosporomycetidae</taxon>
        <taxon>Mytilinidiales</taxon>
        <taxon>Mytilinidiaceae</taxon>
        <taxon>Lophium</taxon>
    </lineage>
</organism>
<sequence>MPVWDVFGRNKGKKPQKDEAPQGEKKPEEEYQHEPTEPPVPLFSTAGEHGLKTLAESDQDTVDIVFVHGLTGNRETTWTYNKTLYWPRDLLTKELPYARILAFGYDADVIRVLNTAGSNTIRDHGKSLAQDLSMRRIRTQSSDRPIIFVAHSLGGLVVEQAMLIARGSSQLYVKSLLPSTIAIAFIGTPHLGSSKADWARPITRLSNLLRKTNKEIVAVLSPGSEMLANLQQEFHTMIEDRRRNDGMWIDIFCFYEELSYPGIGDIVPRQSAILPDYPNASIHQNHSEMTKFSGEMDAGYIRVRDQLWLWADAVPKKKPEVAAAPVQSQIQSEDEPEPNSAPEEVDASQPREEDTRKTPQNERRAVSSGGGAVFIGNVNAGRDFTYNTR</sequence>
<evidence type="ECO:0000256" key="2">
    <source>
        <dbReference type="ARBA" id="ARBA00004240"/>
    </source>
</evidence>
<evidence type="ECO:0000259" key="9">
    <source>
        <dbReference type="Pfam" id="PF05057"/>
    </source>
</evidence>
<dbReference type="Gene3D" id="3.40.50.1820">
    <property type="entry name" value="alpha/beta hydrolase"/>
    <property type="match status" value="1"/>
</dbReference>
<protein>
    <recommendedName>
        <fullName evidence="9">DUF676 domain-containing protein</fullName>
    </recommendedName>
</protein>
<evidence type="ECO:0000256" key="5">
    <source>
        <dbReference type="ARBA" id="ARBA00022824"/>
    </source>
</evidence>
<feature type="compositionally biased region" description="Basic and acidic residues" evidence="8">
    <location>
        <begin position="15"/>
        <end position="36"/>
    </location>
</feature>
<keyword evidence="6" id="KW-0496">Mitochondrion</keyword>
<dbReference type="SUPFAM" id="SSF53474">
    <property type="entry name" value="alpha/beta-Hydrolases"/>
    <property type="match status" value="1"/>
</dbReference>
<dbReference type="AlphaFoldDB" id="A0A6A6QAM8"/>
<name>A0A6A6QAM8_9PEZI</name>
<keyword evidence="5" id="KW-0256">Endoplasmic reticulum</keyword>